<accession>A0A8S5LBI1</accession>
<reference evidence="1" key="1">
    <citation type="journal article" date="2021" name="Proc. Natl. Acad. Sci. U.S.A.">
        <title>A Catalog of Tens of Thousands of Viruses from Human Metagenomes Reveals Hidden Associations with Chronic Diseases.</title>
        <authorList>
            <person name="Tisza M.J."/>
            <person name="Buck C.B."/>
        </authorList>
    </citation>
    <scope>NUCLEOTIDE SEQUENCE</scope>
    <source>
        <strain evidence="1">Cteo515</strain>
    </source>
</reference>
<name>A0A8S5LBI1_9CAUD</name>
<sequence length="36" mass="4188">MILDTTSPLFSKEIARNENLKKGYFRGVIYGQKKIK</sequence>
<protein>
    <submittedName>
        <fullName evidence="1">Wound-inducible basic protein family protein</fullName>
    </submittedName>
</protein>
<organism evidence="1">
    <name type="scientific">Myoviridae sp. cteo515</name>
    <dbReference type="NCBI Taxonomy" id="2823550"/>
    <lineage>
        <taxon>Viruses</taxon>
        <taxon>Duplodnaviria</taxon>
        <taxon>Heunggongvirae</taxon>
        <taxon>Uroviricota</taxon>
        <taxon>Caudoviricetes</taxon>
    </lineage>
</organism>
<dbReference type="EMBL" id="BK014673">
    <property type="protein sequence ID" value="DAD67295.1"/>
    <property type="molecule type" value="Genomic_DNA"/>
</dbReference>
<evidence type="ECO:0000313" key="1">
    <source>
        <dbReference type="EMBL" id="DAD67295.1"/>
    </source>
</evidence>
<proteinExistence type="predicted"/>